<organism evidence="1 2">
    <name type="scientific">Candidatus Sungbacteria bacterium RIFCSPHIGHO2_02_FULL_52_23</name>
    <dbReference type="NCBI Taxonomy" id="1802274"/>
    <lineage>
        <taxon>Bacteria</taxon>
        <taxon>Candidatus Sungiibacteriota</taxon>
    </lineage>
</organism>
<accession>A0A1G2KTZ0</accession>
<dbReference type="Proteomes" id="UP000178510">
    <property type="component" value="Unassembled WGS sequence"/>
</dbReference>
<comment type="caution">
    <text evidence="1">The sequence shown here is derived from an EMBL/GenBank/DDBJ whole genome shotgun (WGS) entry which is preliminary data.</text>
</comment>
<reference evidence="1 2" key="1">
    <citation type="journal article" date="2016" name="Nat. Commun.">
        <title>Thousands of microbial genomes shed light on interconnected biogeochemical processes in an aquifer system.</title>
        <authorList>
            <person name="Anantharaman K."/>
            <person name="Brown C.T."/>
            <person name="Hug L.A."/>
            <person name="Sharon I."/>
            <person name="Castelle C.J."/>
            <person name="Probst A.J."/>
            <person name="Thomas B.C."/>
            <person name="Singh A."/>
            <person name="Wilkins M.J."/>
            <person name="Karaoz U."/>
            <person name="Brodie E.L."/>
            <person name="Williams K.H."/>
            <person name="Hubbard S.S."/>
            <person name="Banfield J.F."/>
        </authorList>
    </citation>
    <scope>NUCLEOTIDE SEQUENCE [LARGE SCALE GENOMIC DNA]</scope>
</reference>
<protein>
    <submittedName>
        <fullName evidence="1">Uncharacterized protein</fullName>
    </submittedName>
</protein>
<sequence length="102" mass="11371">MNEVGASPTSALQMRKRDIFKYPAVFGFAPNTTKCASLALYHPILHATAPAEILYHMYALAVRPARYSAFADSHRPCAQCPVRPLFLALKNMKDLHLSLLLE</sequence>
<evidence type="ECO:0000313" key="1">
    <source>
        <dbReference type="EMBL" id="OHA02823.1"/>
    </source>
</evidence>
<proteinExistence type="predicted"/>
<name>A0A1G2KTZ0_9BACT</name>
<gene>
    <name evidence="1" type="ORF">A3J58_01015</name>
</gene>
<dbReference type="AlphaFoldDB" id="A0A1G2KTZ0"/>
<evidence type="ECO:0000313" key="2">
    <source>
        <dbReference type="Proteomes" id="UP000178510"/>
    </source>
</evidence>
<dbReference type="STRING" id="1802274.A3J58_01015"/>
<dbReference type="EMBL" id="MHQM01000038">
    <property type="protein sequence ID" value="OHA02823.1"/>
    <property type="molecule type" value="Genomic_DNA"/>
</dbReference>